<dbReference type="PANTHER" id="PTHR21600">
    <property type="entry name" value="MITOCHONDRIAL RNA PSEUDOURIDINE SYNTHASE"/>
    <property type="match status" value="1"/>
</dbReference>
<dbReference type="InterPro" id="IPR006224">
    <property type="entry name" value="PsdUridine_synth_RluA-like_CS"/>
</dbReference>
<dbReference type="PANTHER" id="PTHR21600:SF44">
    <property type="entry name" value="RIBOSOMAL LARGE SUBUNIT PSEUDOURIDINE SYNTHASE D"/>
    <property type="match status" value="1"/>
</dbReference>
<sequence>MSSKSPFPILHEDAELLVIDKPAGLAVHPGPKTPRSLEDHLDDLRLGFQRRPSPAHRLDRDTSGCLVLARNPKALKRMHGLFEAGAVAKIYLALLNGIFEGEGEIDAPLTKISSKEKGWRMVVTAPDMKGAKKAMTRWRALEVRDGKTLAEFRPQTGRTHQLRIHAAHALAPICGDPVYGDGEGAMKLHAARIAFDWRGGRRVEAEAERSFFDELRSQ</sequence>
<evidence type="ECO:0000256" key="2">
    <source>
        <dbReference type="ARBA" id="ARBA00023235"/>
    </source>
</evidence>
<dbReference type="Proteomes" id="UP000722336">
    <property type="component" value="Unassembled WGS sequence"/>
</dbReference>
<keyword evidence="5" id="KW-1185">Reference proteome</keyword>
<dbReference type="CDD" id="cd02869">
    <property type="entry name" value="PseudoU_synth_RluA_like"/>
    <property type="match status" value="1"/>
</dbReference>
<dbReference type="Pfam" id="PF00849">
    <property type="entry name" value="PseudoU_synth_2"/>
    <property type="match status" value="1"/>
</dbReference>
<evidence type="ECO:0000259" key="3">
    <source>
        <dbReference type="Pfam" id="PF00849"/>
    </source>
</evidence>
<evidence type="ECO:0000256" key="1">
    <source>
        <dbReference type="ARBA" id="ARBA00010876"/>
    </source>
</evidence>
<organism evidence="4 5">
    <name type="scientific">Pacificimonas pallii</name>
    <dbReference type="NCBI Taxonomy" id="2827236"/>
    <lineage>
        <taxon>Bacteria</taxon>
        <taxon>Pseudomonadati</taxon>
        <taxon>Pseudomonadota</taxon>
        <taxon>Alphaproteobacteria</taxon>
        <taxon>Sphingomonadales</taxon>
        <taxon>Sphingosinicellaceae</taxon>
        <taxon>Pacificimonas</taxon>
    </lineage>
</organism>
<dbReference type="EMBL" id="JAGSPA010000002">
    <property type="protein sequence ID" value="MBV7256371.1"/>
    <property type="molecule type" value="Genomic_DNA"/>
</dbReference>
<dbReference type="InterPro" id="IPR006145">
    <property type="entry name" value="PsdUridine_synth_RsuA/RluA"/>
</dbReference>
<protein>
    <submittedName>
        <fullName evidence="4">RluA family pseudouridine synthase</fullName>
    </submittedName>
</protein>
<feature type="domain" description="Pseudouridine synthase RsuA/RluA-like" evidence="3">
    <location>
        <begin position="16"/>
        <end position="168"/>
    </location>
</feature>
<gene>
    <name evidence="4" type="ORF">KCG44_06175</name>
</gene>
<evidence type="ECO:0000313" key="5">
    <source>
        <dbReference type="Proteomes" id="UP000722336"/>
    </source>
</evidence>
<evidence type="ECO:0000313" key="4">
    <source>
        <dbReference type="EMBL" id="MBV7256371.1"/>
    </source>
</evidence>
<accession>A0ABS6SDF5</accession>
<reference evidence="4 5" key="1">
    <citation type="submission" date="2021-04" db="EMBL/GenBank/DDBJ databases">
        <authorList>
            <person name="Pira H."/>
            <person name="Risdian C."/>
            <person name="Wink J."/>
        </authorList>
    </citation>
    <scope>NUCLEOTIDE SEQUENCE [LARGE SCALE GENOMIC DNA]</scope>
    <source>
        <strain evidence="4 5">WHA3</strain>
    </source>
</reference>
<comment type="similarity">
    <text evidence="1">Belongs to the pseudouridine synthase RluA family.</text>
</comment>
<dbReference type="InterPro" id="IPR050188">
    <property type="entry name" value="RluA_PseudoU_synthase"/>
</dbReference>
<dbReference type="PROSITE" id="PS01129">
    <property type="entry name" value="PSI_RLU"/>
    <property type="match status" value="1"/>
</dbReference>
<proteinExistence type="inferred from homology"/>
<keyword evidence="2" id="KW-0413">Isomerase</keyword>
<comment type="caution">
    <text evidence="4">The sequence shown here is derived from an EMBL/GenBank/DDBJ whole genome shotgun (WGS) entry which is preliminary data.</text>
</comment>
<dbReference type="RefSeq" id="WP_218444995.1">
    <property type="nucleotide sequence ID" value="NZ_JAGSPA010000002.1"/>
</dbReference>
<name>A0ABS6SDF5_9SPHN</name>